<sequence>MPTSPPSVLVLALAQKRFMYSCYDQLMESMKTCATVTQVETKGEFAREIKLSPPTVVIAIDAGISEPENSVVLQCLLQYTRGGGTTICCCNFSNGIHNARVKTFFATWGLPWDLGSYFRTTAHLNQAATGMVLEGLPNSYSLKSMTLLNVAGRHRIYAPSPTSRVESNVFGPNEIPIDVNECPCAYEPVGRGWLGYVGDVNNEDGSTRVIMAMARCLPQSAVVLDRSDRSYSFFISQEGRPTKAQGAEDPNEPIMFTDTIRKAGDTEYITSHRRGRAGDRQGTTIQPSPSTPTSPQSRDHKRHPPRPREDEVEARAAKRAESSRKKSEEANLLKEKGNTCFREGKYQAAIEHYNEAISIHGPRPAYSANIAAACLKLGLYLQAAETCNEALKYDPYSIKLRFRRGVAHRNLFAFKLAIEDFKACVELDPEDPQIQREIAQTRKESDQLRATGAPDLYGEDDPQYLSDDDSDDCSDFDPPLDDPSRYIQTDSDSSDFEHDGNGKPCRAYNHEGCSQGSKCSLRHSPEEDTTRDQLGRNVCNMWLVGMCISGGACPYAHSKEYLPESGWWNGRGHDCELGSHTEIYEHDVLKNYSIHE</sequence>
<dbReference type="GO" id="GO:0008270">
    <property type="term" value="F:zinc ion binding"/>
    <property type="evidence" value="ECO:0007669"/>
    <property type="project" value="UniProtKB-KW"/>
</dbReference>
<evidence type="ECO:0000256" key="1">
    <source>
        <dbReference type="ARBA" id="ARBA00022803"/>
    </source>
</evidence>
<reference evidence="6" key="1">
    <citation type="submission" date="2023-06" db="EMBL/GenBank/DDBJ databases">
        <authorList>
            <consortium name="Lawrence Berkeley National Laboratory"/>
            <person name="Ahrendt S."/>
            <person name="Sahu N."/>
            <person name="Indic B."/>
            <person name="Wong-Bajracharya J."/>
            <person name="Merenyi Z."/>
            <person name="Ke H.-M."/>
            <person name="Monk M."/>
            <person name="Kocsube S."/>
            <person name="Drula E."/>
            <person name="Lipzen A."/>
            <person name="Balint B."/>
            <person name="Henrissat B."/>
            <person name="Andreopoulos B."/>
            <person name="Martin F.M."/>
            <person name="Harder C.B."/>
            <person name="Rigling D."/>
            <person name="Ford K.L."/>
            <person name="Foster G.D."/>
            <person name="Pangilinan J."/>
            <person name="Papanicolaou A."/>
            <person name="Barry K."/>
            <person name="LaButti K."/>
            <person name="Viragh M."/>
            <person name="Koriabine M."/>
            <person name="Yan M."/>
            <person name="Riley R."/>
            <person name="Champramary S."/>
            <person name="Plett K.L."/>
            <person name="Tsai I.J."/>
            <person name="Slot J."/>
            <person name="Sipos G."/>
            <person name="Plett J."/>
            <person name="Nagy L.G."/>
            <person name="Grigoriev I.V."/>
        </authorList>
    </citation>
    <scope>NUCLEOTIDE SEQUENCE</scope>
    <source>
        <strain evidence="6">ICMP 16352</strain>
    </source>
</reference>
<feature type="compositionally biased region" description="Low complexity" evidence="4">
    <location>
        <begin position="283"/>
        <end position="296"/>
    </location>
</feature>
<dbReference type="InterPro" id="IPR051966">
    <property type="entry name" value="RPAP3"/>
</dbReference>
<keyword evidence="3" id="KW-0479">Metal-binding</keyword>
<organism evidence="6 7">
    <name type="scientific">Armillaria novae-zelandiae</name>
    <dbReference type="NCBI Taxonomy" id="153914"/>
    <lineage>
        <taxon>Eukaryota</taxon>
        <taxon>Fungi</taxon>
        <taxon>Dikarya</taxon>
        <taxon>Basidiomycota</taxon>
        <taxon>Agaricomycotina</taxon>
        <taxon>Agaricomycetes</taxon>
        <taxon>Agaricomycetidae</taxon>
        <taxon>Agaricales</taxon>
        <taxon>Marasmiineae</taxon>
        <taxon>Physalacriaceae</taxon>
        <taxon>Armillaria</taxon>
    </lineage>
</organism>
<feature type="compositionally biased region" description="Basic and acidic residues" evidence="4">
    <location>
        <begin position="306"/>
        <end position="331"/>
    </location>
</feature>
<evidence type="ECO:0000313" key="6">
    <source>
        <dbReference type="EMBL" id="KAK0477469.1"/>
    </source>
</evidence>
<dbReference type="InterPro" id="IPR000571">
    <property type="entry name" value="Znf_CCCH"/>
</dbReference>
<keyword evidence="7" id="KW-1185">Reference proteome</keyword>
<keyword evidence="3" id="KW-0862">Zinc</keyword>
<feature type="region of interest" description="Disordered" evidence="4">
    <location>
        <begin position="238"/>
        <end position="331"/>
    </location>
</feature>
<evidence type="ECO:0000256" key="2">
    <source>
        <dbReference type="PROSITE-ProRule" id="PRU00339"/>
    </source>
</evidence>
<dbReference type="GO" id="GO:0101031">
    <property type="term" value="C:protein folding chaperone complex"/>
    <property type="evidence" value="ECO:0007669"/>
    <property type="project" value="TreeGrafter"/>
</dbReference>
<feature type="region of interest" description="Disordered" evidence="4">
    <location>
        <begin position="440"/>
        <end position="501"/>
    </location>
</feature>
<dbReference type="PROSITE" id="PS50005">
    <property type="entry name" value="TPR"/>
    <property type="match status" value="2"/>
</dbReference>
<accession>A0AA39P5F1</accession>
<dbReference type="SUPFAM" id="SSF48452">
    <property type="entry name" value="TPR-like"/>
    <property type="match status" value="1"/>
</dbReference>
<feature type="zinc finger region" description="C3H1-type" evidence="3">
    <location>
        <begin position="499"/>
        <end position="526"/>
    </location>
</feature>
<dbReference type="PANTHER" id="PTHR46423">
    <property type="entry name" value="RNA POLYMERASE II-ASSOCIATED PROTEIN 3"/>
    <property type="match status" value="1"/>
</dbReference>
<dbReference type="InterPro" id="IPR019734">
    <property type="entry name" value="TPR_rpt"/>
</dbReference>
<dbReference type="Gene3D" id="1.25.40.10">
    <property type="entry name" value="Tetratricopeptide repeat domain"/>
    <property type="match status" value="1"/>
</dbReference>
<proteinExistence type="predicted"/>
<evidence type="ECO:0000256" key="3">
    <source>
        <dbReference type="PROSITE-ProRule" id="PRU00723"/>
    </source>
</evidence>
<evidence type="ECO:0000313" key="7">
    <source>
        <dbReference type="Proteomes" id="UP001175227"/>
    </source>
</evidence>
<dbReference type="Gene3D" id="3.30.1370.210">
    <property type="match status" value="1"/>
</dbReference>
<name>A0AA39P5F1_9AGAR</name>
<protein>
    <recommendedName>
        <fullName evidence="5">C3H1-type domain-containing protein</fullName>
    </recommendedName>
</protein>
<feature type="domain" description="C3H1-type" evidence="5">
    <location>
        <begin position="499"/>
        <end position="526"/>
    </location>
</feature>
<keyword evidence="1 2" id="KW-0802">TPR repeat</keyword>
<keyword evidence="3" id="KW-0863">Zinc-finger</keyword>
<dbReference type="SMART" id="SM00028">
    <property type="entry name" value="TPR"/>
    <property type="match status" value="3"/>
</dbReference>
<feature type="compositionally biased region" description="Acidic residues" evidence="4">
    <location>
        <begin position="457"/>
        <end position="480"/>
    </location>
</feature>
<dbReference type="EMBL" id="JAUEPR010000017">
    <property type="protein sequence ID" value="KAK0477469.1"/>
    <property type="molecule type" value="Genomic_DNA"/>
</dbReference>
<comment type="caution">
    <text evidence="6">The sequence shown here is derived from an EMBL/GenBank/DDBJ whole genome shotgun (WGS) entry which is preliminary data.</text>
</comment>
<dbReference type="AlphaFoldDB" id="A0AA39P5F1"/>
<feature type="repeat" description="TPR" evidence="2">
    <location>
        <begin position="330"/>
        <end position="363"/>
    </location>
</feature>
<dbReference type="PANTHER" id="PTHR46423:SF1">
    <property type="entry name" value="RNA POLYMERASE II-ASSOCIATED PROTEIN 3"/>
    <property type="match status" value="1"/>
</dbReference>
<dbReference type="PROSITE" id="PS50103">
    <property type="entry name" value="ZF_C3H1"/>
    <property type="match status" value="2"/>
</dbReference>
<dbReference type="SMART" id="SM00356">
    <property type="entry name" value="ZnF_C3H1"/>
    <property type="match status" value="2"/>
</dbReference>
<gene>
    <name evidence="6" type="ORF">IW261DRAFT_1487745</name>
</gene>
<feature type="domain" description="C3H1-type" evidence="5">
    <location>
        <begin position="533"/>
        <end position="560"/>
    </location>
</feature>
<feature type="repeat" description="TPR" evidence="2">
    <location>
        <begin position="398"/>
        <end position="431"/>
    </location>
</feature>
<feature type="zinc finger region" description="C3H1-type" evidence="3">
    <location>
        <begin position="533"/>
        <end position="560"/>
    </location>
</feature>
<dbReference type="Proteomes" id="UP001175227">
    <property type="component" value="Unassembled WGS sequence"/>
</dbReference>
<dbReference type="Pfam" id="PF13181">
    <property type="entry name" value="TPR_8"/>
    <property type="match status" value="2"/>
</dbReference>
<evidence type="ECO:0000259" key="5">
    <source>
        <dbReference type="PROSITE" id="PS50103"/>
    </source>
</evidence>
<evidence type="ECO:0000256" key="4">
    <source>
        <dbReference type="SAM" id="MobiDB-lite"/>
    </source>
</evidence>
<dbReference type="InterPro" id="IPR011990">
    <property type="entry name" value="TPR-like_helical_dom_sf"/>
</dbReference>